<comment type="catalytic activity">
    <reaction evidence="8">
        <text>DNA(n) + a 2'-deoxyribonucleoside 5'-triphosphate = DNA(n+1) + diphosphate</text>
        <dbReference type="Rhea" id="RHEA:22508"/>
        <dbReference type="Rhea" id="RHEA-COMP:17339"/>
        <dbReference type="Rhea" id="RHEA-COMP:17340"/>
        <dbReference type="ChEBI" id="CHEBI:33019"/>
        <dbReference type="ChEBI" id="CHEBI:61560"/>
        <dbReference type="ChEBI" id="CHEBI:173112"/>
        <dbReference type="EC" id="2.7.7.7"/>
    </reaction>
</comment>
<evidence type="ECO:0000256" key="7">
    <source>
        <dbReference type="ARBA" id="ARBA00034754"/>
    </source>
</evidence>
<evidence type="ECO:0000256" key="5">
    <source>
        <dbReference type="ARBA" id="ARBA00022705"/>
    </source>
</evidence>
<reference evidence="12" key="1">
    <citation type="submission" date="2017-02" db="EMBL/GenBank/DDBJ databases">
        <authorList>
            <person name="Varghese N."/>
            <person name="Submissions S."/>
        </authorList>
    </citation>
    <scope>NUCLEOTIDE SEQUENCE [LARGE SCALE GENOMIC DNA]</scope>
    <source>
        <strain evidence="12">ATCC 25662</strain>
    </source>
</reference>
<keyword evidence="3" id="KW-0808">Transferase</keyword>
<organism evidence="11 12">
    <name type="scientific">Anaerorhabdus furcosa</name>
    <dbReference type="NCBI Taxonomy" id="118967"/>
    <lineage>
        <taxon>Bacteria</taxon>
        <taxon>Bacillati</taxon>
        <taxon>Bacillota</taxon>
        <taxon>Erysipelotrichia</taxon>
        <taxon>Erysipelotrichales</taxon>
        <taxon>Erysipelotrichaceae</taxon>
        <taxon>Anaerorhabdus</taxon>
    </lineage>
</organism>
<evidence type="ECO:0000256" key="6">
    <source>
        <dbReference type="ARBA" id="ARBA00022932"/>
    </source>
</evidence>
<dbReference type="InterPro" id="IPR027417">
    <property type="entry name" value="P-loop_NTPase"/>
</dbReference>
<comment type="similarity">
    <text evidence="7">Belongs to the DNA polymerase HolA subunit family.</text>
</comment>
<dbReference type="PANTHER" id="PTHR34388">
    <property type="entry name" value="DNA POLYMERASE III SUBUNIT DELTA"/>
    <property type="match status" value="1"/>
</dbReference>
<keyword evidence="5" id="KW-0235">DNA replication</keyword>
<dbReference type="GO" id="GO:0003677">
    <property type="term" value="F:DNA binding"/>
    <property type="evidence" value="ECO:0007669"/>
    <property type="project" value="InterPro"/>
</dbReference>
<dbReference type="InterPro" id="IPR005790">
    <property type="entry name" value="DNA_polIII_delta"/>
</dbReference>
<evidence type="ECO:0000256" key="2">
    <source>
        <dbReference type="ARBA" id="ARBA00017703"/>
    </source>
</evidence>
<evidence type="ECO:0000259" key="9">
    <source>
        <dbReference type="Pfam" id="PF06144"/>
    </source>
</evidence>
<dbReference type="EMBL" id="FUWY01000006">
    <property type="protein sequence ID" value="SJZ90595.1"/>
    <property type="molecule type" value="Genomic_DNA"/>
</dbReference>
<dbReference type="InterPro" id="IPR008921">
    <property type="entry name" value="DNA_pol3_clamp-load_cplx_C"/>
</dbReference>
<dbReference type="EC" id="2.7.7.7" evidence="1"/>
<dbReference type="SUPFAM" id="SSF48019">
    <property type="entry name" value="post-AAA+ oligomerization domain-like"/>
    <property type="match status" value="1"/>
</dbReference>
<keyword evidence="12" id="KW-1185">Reference proteome</keyword>
<dbReference type="STRING" id="118967.SAMN02745191_2009"/>
<evidence type="ECO:0000256" key="4">
    <source>
        <dbReference type="ARBA" id="ARBA00022695"/>
    </source>
</evidence>
<evidence type="ECO:0000256" key="3">
    <source>
        <dbReference type="ARBA" id="ARBA00022679"/>
    </source>
</evidence>
<evidence type="ECO:0000313" key="12">
    <source>
        <dbReference type="Proteomes" id="UP000243297"/>
    </source>
</evidence>
<dbReference type="Pfam" id="PF06144">
    <property type="entry name" value="DNA_pol3_delta"/>
    <property type="match status" value="1"/>
</dbReference>
<name>A0A1T4PGB1_9FIRM</name>
<dbReference type="PANTHER" id="PTHR34388:SF1">
    <property type="entry name" value="DNA POLYMERASE III SUBUNIT DELTA"/>
    <property type="match status" value="1"/>
</dbReference>
<evidence type="ECO:0000313" key="11">
    <source>
        <dbReference type="EMBL" id="SJZ90595.1"/>
    </source>
</evidence>
<gene>
    <name evidence="11" type="ORF">SAMN02745191_2009</name>
</gene>
<feature type="domain" description="DNA polymerase III delta subunit-like C-terminal" evidence="10">
    <location>
        <begin position="197"/>
        <end position="315"/>
    </location>
</feature>
<evidence type="ECO:0000256" key="1">
    <source>
        <dbReference type="ARBA" id="ARBA00012417"/>
    </source>
</evidence>
<dbReference type="Gene3D" id="3.40.50.300">
    <property type="entry name" value="P-loop containing nucleotide triphosphate hydrolases"/>
    <property type="match status" value="1"/>
</dbReference>
<accession>A0A1T4PGB1</accession>
<keyword evidence="4" id="KW-0548">Nucleotidyltransferase</keyword>
<dbReference type="Pfam" id="PF21694">
    <property type="entry name" value="DNA_pol3_delta_C"/>
    <property type="match status" value="1"/>
</dbReference>
<dbReference type="GO" id="GO:0009360">
    <property type="term" value="C:DNA polymerase III complex"/>
    <property type="evidence" value="ECO:0007669"/>
    <property type="project" value="InterPro"/>
</dbReference>
<dbReference type="GO" id="GO:0003887">
    <property type="term" value="F:DNA-directed DNA polymerase activity"/>
    <property type="evidence" value="ECO:0007669"/>
    <property type="project" value="UniProtKB-KW"/>
</dbReference>
<dbReference type="Gene3D" id="1.20.272.10">
    <property type="match status" value="1"/>
</dbReference>
<evidence type="ECO:0000259" key="10">
    <source>
        <dbReference type="Pfam" id="PF21694"/>
    </source>
</evidence>
<dbReference type="OrthoDB" id="1172326at2"/>
<dbReference type="AlphaFoldDB" id="A0A1T4PGB1"/>
<dbReference type="SUPFAM" id="SSF52540">
    <property type="entry name" value="P-loop containing nucleoside triphosphate hydrolases"/>
    <property type="match status" value="1"/>
</dbReference>
<proteinExistence type="inferred from homology"/>
<evidence type="ECO:0000256" key="8">
    <source>
        <dbReference type="ARBA" id="ARBA00049244"/>
    </source>
</evidence>
<dbReference type="NCBIfam" id="TIGR01128">
    <property type="entry name" value="holA"/>
    <property type="match status" value="1"/>
</dbReference>
<dbReference type="Proteomes" id="UP000243297">
    <property type="component" value="Unassembled WGS sequence"/>
</dbReference>
<feature type="domain" description="DNA polymerase III delta N-terminal" evidence="9">
    <location>
        <begin position="3"/>
        <end position="125"/>
    </location>
</feature>
<protein>
    <recommendedName>
        <fullName evidence="2">DNA polymerase III subunit delta</fullName>
        <ecNumber evidence="1">2.7.7.7</ecNumber>
    </recommendedName>
</protein>
<dbReference type="RefSeq" id="WP_078712409.1">
    <property type="nucleotide sequence ID" value="NZ_FUWY01000006.1"/>
</dbReference>
<keyword evidence="6" id="KW-0239">DNA-directed DNA polymerase</keyword>
<sequence>MNYLILGSESYLLRKELNKIIGQSGTDSTSMDTIFYDGQSPDFSIHTVLEDCNTPPFFNERKTVIINNPVFLSAQKSLSDTEMLSLEKYLKNSAYDADLIFYGDVTVDKRKKIVKLLQGNARCFQYDRLSLQDFKSYVSKALNENHVKLTLDGKEELLSRLPNDLENFHSELEKMVLYGSEMNKNDVAHLISRPLDEDVFHLVNDVVSRNIKGALHLWNDLFVLNKDPIYLVALLASQFRLLYQVKTYLDMGLGEKEIQRELKVHPFRVTKAIESLRGLSKDRCLTILNSLAELDQSFKMGLVDKKIGFELFLIRTAR</sequence>
<dbReference type="GO" id="GO:0006261">
    <property type="term" value="P:DNA-templated DNA replication"/>
    <property type="evidence" value="ECO:0007669"/>
    <property type="project" value="TreeGrafter"/>
</dbReference>
<dbReference type="InterPro" id="IPR048466">
    <property type="entry name" value="DNA_pol3_delta-like_C"/>
</dbReference>
<dbReference type="InterPro" id="IPR010372">
    <property type="entry name" value="DNA_pol3_delta_N"/>
</dbReference>